<organism evidence="1 2">
    <name type="scientific">Acidovorax soli</name>
    <dbReference type="NCBI Taxonomy" id="592050"/>
    <lineage>
        <taxon>Bacteria</taxon>
        <taxon>Pseudomonadati</taxon>
        <taxon>Pseudomonadota</taxon>
        <taxon>Betaproteobacteria</taxon>
        <taxon>Burkholderiales</taxon>
        <taxon>Comamonadaceae</taxon>
        <taxon>Acidovorax</taxon>
    </lineage>
</organism>
<dbReference type="RefSeq" id="WP_184866069.1">
    <property type="nucleotide sequence ID" value="NZ_JACHLK010000033.1"/>
</dbReference>
<dbReference type="Proteomes" id="UP000575083">
    <property type="component" value="Unassembled WGS sequence"/>
</dbReference>
<evidence type="ECO:0000313" key="2">
    <source>
        <dbReference type="Proteomes" id="UP000575083"/>
    </source>
</evidence>
<evidence type="ECO:0000313" key="1">
    <source>
        <dbReference type="EMBL" id="MBB6564237.1"/>
    </source>
</evidence>
<accession>A0A7X0PLP5</accession>
<gene>
    <name evidence="1" type="ORF">HNP48_006964</name>
</gene>
<dbReference type="EMBL" id="JACHLK010000033">
    <property type="protein sequence ID" value="MBB6564237.1"/>
    <property type="molecule type" value="Genomic_DNA"/>
</dbReference>
<comment type="caution">
    <text evidence="1">The sequence shown here is derived from an EMBL/GenBank/DDBJ whole genome shotgun (WGS) entry which is preliminary data.</text>
</comment>
<dbReference type="AlphaFoldDB" id="A0A7X0PLP5"/>
<proteinExistence type="predicted"/>
<name>A0A7X0PLP5_9BURK</name>
<reference evidence="1 2" key="1">
    <citation type="submission" date="2020-08" db="EMBL/GenBank/DDBJ databases">
        <title>Functional genomics of gut bacteria from endangered species of beetles.</title>
        <authorList>
            <person name="Carlos-Shanley C."/>
        </authorList>
    </citation>
    <scope>NUCLEOTIDE SEQUENCE [LARGE SCALE GENOMIC DNA]</scope>
    <source>
        <strain evidence="1 2">S00198</strain>
    </source>
</reference>
<sequence length="163" mass="17678">MLVVQPDRYDGARAARSLVSDIFSVQQGRAVAEIFLDKDHEIDVSFPAPYGELDLGAIGFAFQVLANLMAFDRVVQQSCVDECKRTGLHSDSYESDLAGIALDAEQITLHYYGAVVNTEWYEVFSLCEGDWVHTRSGTAAGTGAVVHLEGPQGLHSGIVNATQ</sequence>
<protein>
    <submittedName>
        <fullName evidence="1">Uncharacterized protein</fullName>
    </submittedName>
</protein>
<keyword evidence="2" id="KW-1185">Reference proteome</keyword>